<dbReference type="OrthoDB" id="9811622at2"/>
<comment type="caution">
    <text evidence="1">The sequence shown here is derived from an EMBL/GenBank/DDBJ whole genome shotgun (WGS) entry which is preliminary data.</text>
</comment>
<reference evidence="1 2" key="1">
    <citation type="submission" date="2018-10" db="EMBL/GenBank/DDBJ databases">
        <title>Histidinibacterium lentulum gen. nov., sp. nov., a marine bacterium from the culture broth of Picochlorum sp. 122.</title>
        <authorList>
            <person name="Wang G."/>
        </authorList>
    </citation>
    <scope>NUCLEOTIDE SEQUENCE [LARGE SCALE GENOMIC DNA]</scope>
    <source>
        <strain evidence="1 2">B17</strain>
    </source>
</reference>
<evidence type="ECO:0000313" key="2">
    <source>
        <dbReference type="Proteomes" id="UP000268016"/>
    </source>
</evidence>
<protein>
    <submittedName>
        <fullName evidence="1">Extracellular solute-binding protein</fullName>
    </submittedName>
</protein>
<dbReference type="InterPro" id="IPR006059">
    <property type="entry name" value="SBP"/>
</dbReference>
<keyword evidence="2" id="KW-1185">Reference proteome</keyword>
<dbReference type="Pfam" id="PF13416">
    <property type="entry name" value="SBP_bac_8"/>
    <property type="match status" value="1"/>
</dbReference>
<evidence type="ECO:0000313" key="1">
    <source>
        <dbReference type="EMBL" id="ROU02601.1"/>
    </source>
</evidence>
<accession>A0A3N2R5G8</accession>
<dbReference type="EMBL" id="RDRB01000004">
    <property type="protein sequence ID" value="ROU02601.1"/>
    <property type="molecule type" value="Genomic_DNA"/>
</dbReference>
<dbReference type="Gene3D" id="3.40.190.10">
    <property type="entry name" value="Periplasmic binding protein-like II"/>
    <property type="match status" value="2"/>
</dbReference>
<dbReference type="Proteomes" id="UP000268016">
    <property type="component" value="Unassembled WGS sequence"/>
</dbReference>
<gene>
    <name evidence="1" type="ORF">EAT49_09755</name>
</gene>
<name>A0A3N2R5G8_9RHOB</name>
<dbReference type="AlphaFoldDB" id="A0A3N2R5G8"/>
<sequence length="370" mass="40016">MTYLGLTWDHPRGYDALAEAARREPLVHWERQPLEGFESAPITELAAAYDLLVLDHPHIGEAVAEDCLVPLEDLFPPERIAQWQEQTVGPAFVSYRWDGRHWALPLDVATQVMARRPDRLAAPPATWEEVEEIARRLPVALSLAGPHALLTLLSMAAGQGAPVGGDAMLPDAPALEALSRMARLAALAPEGSDRLNPISLLETMARTEDIAFVPLVFGYVTYSGPIAFSDTIRSATGRGGTLGGTGIAVTRRTRPDAALLAHLAWLMSTETQSGLIPGHNGQPSARAAWDSEAVNAAAANFYADTRATAEKALLRPRFDGMPAFTNAASARLRTALTTGEDIETTLAALRRLWRDARARARGDLDDRTDP</sequence>
<dbReference type="RefSeq" id="WP_123642126.1">
    <property type="nucleotide sequence ID" value="NZ_ML119084.1"/>
</dbReference>
<dbReference type="SUPFAM" id="SSF53850">
    <property type="entry name" value="Periplasmic binding protein-like II"/>
    <property type="match status" value="1"/>
</dbReference>
<proteinExistence type="predicted"/>
<organism evidence="1 2">
    <name type="scientific">Histidinibacterium lentulum</name>
    <dbReference type="NCBI Taxonomy" id="2480588"/>
    <lineage>
        <taxon>Bacteria</taxon>
        <taxon>Pseudomonadati</taxon>
        <taxon>Pseudomonadota</taxon>
        <taxon>Alphaproteobacteria</taxon>
        <taxon>Rhodobacterales</taxon>
        <taxon>Paracoccaceae</taxon>
        <taxon>Histidinibacterium</taxon>
    </lineage>
</organism>